<gene>
    <name evidence="1" type="ORF">ABIE13_002919</name>
</gene>
<evidence type="ECO:0000313" key="1">
    <source>
        <dbReference type="EMBL" id="MET4577808.1"/>
    </source>
</evidence>
<sequence length="57" mass="6212">MLRIHDNGRERRMQLLQSVLEPGALLRLGINILNAPGARNGELKFSKKGGSAGQSEI</sequence>
<evidence type="ECO:0000313" key="2">
    <source>
        <dbReference type="Proteomes" id="UP001549320"/>
    </source>
</evidence>
<dbReference type="EMBL" id="JBEPSH010000005">
    <property type="protein sequence ID" value="MET4577808.1"/>
    <property type="molecule type" value="Genomic_DNA"/>
</dbReference>
<organism evidence="1 2">
    <name type="scientific">Ottowia thiooxydans</name>
    <dbReference type="NCBI Taxonomy" id="219182"/>
    <lineage>
        <taxon>Bacteria</taxon>
        <taxon>Pseudomonadati</taxon>
        <taxon>Pseudomonadota</taxon>
        <taxon>Betaproteobacteria</taxon>
        <taxon>Burkholderiales</taxon>
        <taxon>Comamonadaceae</taxon>
        <taxon>Ottowia</taxon>
    </lineage>
</organism>
<comment type="caution">
    <text evidence="1">The sequence shown here is derived from an EMBL/GenBank/DDBJ whole genome shotgun (WGS) entry which is preliminary data.</text>
</comment>
<protein>
    <submittedName>
        <fullName evidence="1">Uncharacterized protein</fullName>
    </submittedName>
</protein>
<accession>A0ABV2Q9U0</accession>
<reference evidence="1 2" key="1">
    <citation type="submission" date="2024-06" db="EMBL/GenBank/DDBJ databases">
        <title>Sorghum-associated microbial communities from plants grown in Nebraska, USA.</title>
        <authorList>
            <person name="Schachtman D."/>
        </authorList>
    </citation>
    <scope>NUCLEOTIDE SEQUENCE [LARGE SCALE GENOMIC DNA]</scope>
    <source>
        <strain evidence="1 2">2709</strain>
    </source>
</reference>
<name>A0ABV2Q9U0_9BURK</name>
<keyword evidence="2" id="KW-1185">Reference proteome</keyword>
<dbReference type="Proteomes" id="UP001549320">
    <property type="component" value="Unassembled WGS sequence"/>
</dbReference>
<proteinExistence type="predicted"/>